<keyword evidence="1" id="KW-1133">Transmembrane helix</keyword>
<dbReference type="EMBL" id="CAOJ01002966">
    <property type="protein sequence ID" value="CCO28210.1"/>
    <property type="molecule type" value="Genomic_DNA"/>
</dbReference>
<feature type="transmembrane region" description="Helical" evidence="1">
    <location>
        <begin position="130"/>
        <end position="156"/>
    </location>
</feature>
<proteinExistence type="predicted"/>
<feature type="transmembrane region" description="Helical" evidence="1">
    <location>
        <begin position="91"/>
        <end position="110"/>
    </location>
</feature>
<evidence type="ECO:0000313" key="2">
    <source>
        <dbReference type="EMBL" id="CCO28210.1"/>
    </source>
</evidence>
<dbReference type="HOGENOM" id="CLU_1587615_0_0_1"/>
<sequence length="168" mass="17814">MNAFNTAIEATYPYIDTGGVSVLSDNTTTFAWEASPGNIAGNVMLNLASNTMFNIALNESRRAVGYGPKINGEIQPMPSVTPRGIGPAIKWIAFFGSSMAAWPAMAALYVTKERASHVQAMQLSNGITPAGMWIGHLLYEIPIILTISGAITGVFASTGQFFNLGLVP</sequence>
<accession>M5BPD2</accession>
<gene>
    <name evidence="2" type="ORF">BN14_02203</name>
</gene>
<dbReference type="Proteomes" id="UP000012065">
    <property type="component" value="Unassembled WGS sequence"/>
</dbReference>
<comment type="caution">
    <text evidence="2">The sequence shown here is derived from an EMBL/GenBank/DDBJ whole genome shotgun (WGS) entry which is preliminary data.</text>
</comment>
<reference evidence="2 3" key="1">
    <citation type="journal article" date="2013" name="J. Biotechnol.">
        <title>Establishment and interpretation of the genome sequence of the phytopathogenic fungus Rhizoctonia solani AG1-IB isolate 7/3/14.</title>
        <authorList>
            <person name="Wibberg D.W."/>
            <person name="Jelonek L.J."/>
            <person name="Rupp O.R."/>
            <person name="Hennig M.H."/>
            <person name="Eikmeyer F.E."/>
            <person name="Goesmann A.G."/>
            <person name="Hartmann A.H."/>
            <person name="Borriss R.B."/>
            <person name="Grosch R.G."/>
            <person name="Puehler A.P."/>
            <person name="Schlueter A.S."/>
        </authorList>
    </citation>
    <scope>NUCLEOTIDE SEQUENCE [LARGE SCALE GENOMIC DNA]</scope>
    <source>
        <strain evidence="3">AG1-IB / isolate 7/3/14</strain>
    </source>
</reference>
<organism evidence="2 3">
    <name type="scientific">Thanatephorus cucumeris (strain AG1-IB / isolate 7/3/14)</name>
    <name type="common">Lettuce bottom rot fungus</name>
    <name type="synonym">Rhizoctonia solani</name>
    <dbReference type="NCBI Taxonomy" id="1108050"/>
    <lineage>
        <taxon>Eukaryota</taxon>
        <taxon>Fungi</taxon>
        <taxon>Dikarya</taxon>
        <taxon>Basidiomycota</taxon>
        <taxon>Agaricomycotina</taxon>
        <taxon>Agaricomycetes</taxon>
        <taxon>Cantharellales</taxon>
        <taxon>Ceratobasidiaceae</taxon>
        <taxon>Rhizoctonia</taxon>
        <taxon>Rhizoctonia solani AG-1</taxon>
    </lineage>
</organism>
<evidence type="ECO:0000256" key="1">
    <source>
        <dbReference type="SAM" id="Phobius"/>
    </source>
</evidence>
<keyword evidence="1" id="KW-0812">Transmembrane</keyword>
<name>M5BPD2_THACB</name>
<protein>
    <submittedName>
        <fullName evidence="2">Uncharacterized protein</fullName>
    </submittedName>
</protein>
<dbReference type="AlphaFoldDB" id="M5BPD2"/>
<keyword evidence="1" id="KW-0472">Membrane</keyword>
<evidence type="ECO:0000313" key="3">
    <source>
        <dbReference type="Proteomes" id="UP000012065"/>
    </source>
</evidence>